<dbReference type="PANTHER" id="PTHR13779">
    <property type="entry name" value="WERNER HELICASE-INTERACTING PROTEIN 1 FAMILY MEMBER"/>
    <property type="match status" value="1"/>
</dbReference>
<dbReference type="Pfam" id="PF16193">
    <property type="entry name" value="AAA_assoc_2"/>
    <property type="match status" value="1"/>
</dbReference>
<dbReference type="InterPro" id="IPR027417">
    <property type="entry name" value="P-loop_NTPase"/>
</dbReference>
<dbReference type="Gene3D" id="1.20.272.10">
    <property type="match status" value="1"/>
</dbReference>
<dbReference type="InterPro" id="IPR003959">
    <property type="entry name" value="ATPase_AAA_core"/>
</dbReference>
<feature type="compositionally biased region" description="Low complexity" evidence="4">
    <location>
        <begin position="554"/>
        <end position="569"/>
    </location>
</feature>
<comment type="similarity">
    <text evidence="1">Belongs to the AAA ATPase family. RarA/MGS1/WRNIP1 subfamily.</text>
</comment>
<dbReference type="EMBL" id="OBDY01000017">
    <property type="protein sequence ID" value="SNY56114.1"/>
    <property type="molecule type" value="Genomic_DNA"/>
</dbReference>
<dbReference type="InterPro" id="IPR051314">
    <property type="entry name" value="AAA_ATPase_RarA/MGS1/WRNIP1"/>
</dbReference>
<dbReference type="InterPro" id="IPR032423">
    <property type="entry name" value="AAA_assoc_2"/>
</dbReference>
<evidence type="ECO:0000259" key="5">
    <source>
        <dbReference type="SMART" id="SM00382"/>
    </source>
</evidence>
<dbReference type="Gene3D" id="1.10.3710.10">
    <property type="entry name" value="DNA polymerase III clamp loader subunits, C-terminal domain"/>
    <property type="match status" value="1"/>
</dbReference>
<dbReference type="Gene3D" id="1.10.8.60">
    <property type="match status" value="1"/>
</dbReference>
<dbReference type="SMART" id="SM00382">
    <property type="entry name" value="AAA"/>
    <property type="match status" value="1"/>
</dbReference>
<evidence type="ECO:0000256" key="3">
    <source>
        <dbReference type="ARBA" id="ARBA00022840"/>
    </source>
</evidence>
<feature type="domain" description="AAA+ ATPase" evidence="5">
    <location>
        <begin position="63"/>
        <end position="180"/>
    </location>
</feature>
<keyword evidence="3" id="KW-0067">ATP-binding</keyword>
<dbReference type="GO" id="GO:0008047">
    <property type="term" value="F:enzyme activator activity"/>
    <property type="evidence" value="ECO:0007669"/>
    <property type="project" value="TreeGrafter"/>
</dbReference>
<feature type="compositionally biased region" description="Low complexity" evidence="4">
    <location>
        <begin position="532"/>
        <end position="547"/>
    </location>
</feature>
<name>A0A285J762_9ACTN</name>
<dbReference type="CDD" id="cd18139">
    <property type="entry name" value="HLD_clamp_RarA"/>
    <property type="match status" value="1"/>
</dbReference>
<dbReference type="FunFam" id="1.10.3710.10:FF:000003">
    <property type="entry name" value="ATPase, AAA family protein"/>
    <property type="match status" value="1"/>
</dbReference>
<feature type="region of interest" description="Disordered" evidence="4">
    <location>
        <begin position="452"/>
        <end position="726"/>
    </location>
</feature>
<dbReference type="CDD" id="cd00009">
    <property type="entry name" value="AAA"/>
    <property type="match status" value="1"/>
</dbReference>
<feature type="compositionally biased region" description="Pro residues" evidence="4">
    <location>
        <begin position="456"/>
        <end position="484"/>
    </location>
</feature>
<dbReference type="InterPro" id="IPR003593">
    <property type="entry name" value="AAA+_ATPase"/>
</dbReference>
<dbReference type="SUPFAM" id="SSF48019">
    <property type="entry name" value="post-AAA+ oligomerization domain-like"/>
    <property type="match status" value="1"/>
</dbReference>
<evidence type="ECO:0000313" key="6">
    <source>
        <dbReference type="EMBL" id="SNY56114.1"/>
    </source>
</evidence>
<evidence type="ECO:0000313" key="7">
    <source>
        <dbReference type="Proteomes" id="UP000219612"/>
    </source>
</evidence>
<accession>A0A285J762</accession>
<dbReference type="Pfam" id="PF00004">
    <property type="entry name" value="AAA"/>
    <property type="match status" value="1"/>
</dbReference>
<dbReference type="InterPro" id="IPR021886">
    <property type="entry name" value="MgsA_C"/>
</dbReference>
<dbReference type="SUPFAM" id="SSF52540">
    <property type="entry name" value="P-loop containing nucleoside triphosphate hydrolases"/>
    <property type="match status" value="1"/>
</dbReference>
<dbReference type="GO" id="GO:0006261">
    <property type="term" value="P:DNA-templated DNA replication"/>
    <property type="evidence" value="ECO:0007669"/>
    <property type="project" value="TreeGrafter"/>
</dbReference>
<feature type="compositionally biased region" description="Basic residues" evidence="4">
    <location>
        <begin position="599"/>
        <end position="610"/>
    </location>
</feature>
<feature type="compositionally biased region" description="Low complexity" evidence="4">
    <location>
        <begin position="485"/>
        <end position="526"/>
    </location>
</feature>
<sequence length="726" mass="73121">MEMDGLFSLAQPGAAPLGDALTPPAEDSPLPVRMRPANLDELVGQGHLLAPGAPLRQLVTGASPMSVILWGPPGTGKTTIAHLVAGATNRKFVAMSALTAGVKDVRAVIDTARRERRSGGPPTVLFIDEVHRFSKTQQDSLLAAVEDRTVTLLAATTENPYFSVISPLLSRCVLLTLQALDDDDVRGLLRRALTDKRGLGGSVTLSSEAEDHFVRLASGDVRKALTALEAAAGSALAQKVTEIDLATAEKAVDVAAVRYDRDGDAHYDITSAFIKSMRGSDPDAALHWLARMLVAGEDPRFIARRIVIFASEDVGMADPQALLVATAAAQAVQTIGLPECQLNLAQAVVHMATAPKSNAVTTAIGEAMADVRAGRGGPVPTHLRDAHYPGARGLGHGRGYRYPHDDNRGVVTQQYIPDDLLEAEYYRPTDHGAERAVNDRVPKLRRIVRGLAAPRPTAPPPPAQPAPAPPGPTPAPVTPAPATPAAPTSASAVPATPAAPTSAPATPAAPTSASAAPATPASATPATPAPATPASAPAAPGSGRAGTVPAESLAVATPTPAPAVPAEAELSSTVAELGDGELKAEAQSSGTVTGGARKGGAKARASRSKRAGSAGGADADGGVVTDSSAKGTSGGGEQVGAAESPAAGPSGGRVRRAAGGAKGETGARSSATIADQPTADGSDAEGSRDTGGPGTFSDPGAKADPGSKAMDGRGDDSGAAAGEERP</sequence>
<dbReference type="FunFam" id="3.40.50.300:FF:000345">
    <property type="entry name" value="AAA family ATPase"/>
    <property type="match status" value="1"/>
</dbReference>
<evidence type="ECO:0000256" key="2">
    <source>
        <dbReference type="ARBA" id="ARBA00022741"/>
    </source>
</evidence>
<evidence type="ECO:0000256" key="4">
    <source>
        <dbReference type="SAM" id="MobiDB-lite"/>
    </source>
</evidence>
<dbReference type="PANTHER" id="PTHR13779:SF7">
    <property type="entry name" value="ATPASE WRNIP1"/>
    <property type="match status" value="1"/>
</dbReference>
<dbReference type="FunFam" id="1.20.272.10:FF:000001">
    <property type="entry name" value="Putative AAA family ATPase"/>
    <property type="match status" value="1"/>
</dbReference>
<proteinExistence type="inferred from homology"/>
<dbReference type="GO" id="GO:0000731">
    <property type="term" value="P:DNA synthesis involved in DNA repair"/>
    <property type="evidence" value="ECO:0007669"/>
    <property type="project" value="TreeGrafter"/>
</dbReference>
<feature type="compositionally biased region" description="Basic and acidic residues" evidence="4">
    <location>
        <begin position="710"/>
        <end position="726"/>
    </location>
</feature>
<evidence type="ECO:0000256" key="1">
    <source>
        <dbReference type="ARBA" id="ARBA00008959"/>
    </source>
</evidence>
<dbReference type="AlphaFoldDB" id="A0A285J762"/>
<dbReference type="GO" id="GO:0017116">
    <property type="term" value="F:single-stranded DNA helicase activity"/>
    <property type="evidence" value="ECO:0007669"/>
    <property type="project" value="TreeGrafter"/>
</dbReference>
<keyword evidence="2" id="KW-0547">Nucleotide-binding</keyword>
<keyword evidence="7" id="KW-1185">Reference proteome</keyword>
<dbReference type="GO" id="GO:0005524">
    <property type="term" value="F:ATP binding"/>
    <property type="evidence" value="ECO:0007669"/>
    <property type="project" value="UniProtKB-KW"/>
</dbReference>
<dbReference type="Pfam" id="PF12002">
    <property type="entry name" value="MgsA_C"/>
    <property type="match status" value="1"/>
</dbReference>
<dbReference type="GO" id="GO:0016887">
    <property type="term" value="F:ATP hydrolysis activity"/>
    <property type="evidence" value="ECO:0007669"/>
    <property type="project" value="InterPro"/>
</dbReference>
<reference evidence="6 7" key="1">
    <citation type="submission" date="2017-09" db="EMBL/GenBank/DDBJ databases">
        <authorList>
            <person name="Ehlers B."/>
            <person name="Leendertz F.H."/>
        </authorList>
    </citation>
    <scope>NUCLEOTIDE SEQUENCE [LARGE SCALE GENOMIC DNA]</scope>
    <source>
        <strain evidence="6 7">CGMCC 4.6857</strain>
    </source>
</reference>
<gene>
    <name evidence="6" type="ORF">SAMN05421748_11765</name>
</gene>
<dbReference type="Proteomes" id="UP000219612">
    <property type="component" value="Unassembled WGS sequence"/>
</dbReference>
<dbReference type="GO" id="GO:0003677">
    <property type="term" value="F:DNA binding"/>
    <property type="evidence" value="ECO:0007669"/>
    <property type="project" value="InterPro"/>
</dbReference>
<organism evidence="6 7">
    <name type="scientific">Paractinoplanes atraurantiacus</name>
    <dbReference type="NCBI Taxonomy" id="1036182"/>
    <lineage>
        <taxon>Bacteria</taxon>
        <taxon>Bacillati</taxon>
        <taxon>Actinomycetota</taxon>
        <taxon>Actinomycetes</taxon>
        <taxon>Micromonosporales</taxon>
        <taxon>Micromonosporaceae</taxon>
        <taxon>Paractinoplanes</taxon>
    </lineage>
</organism>
<protein>
    <submittedName>
        <fullName evidence="6">Putative ATPase</fullName>
    </submittedName>
</protein>
<dbReference type="Gene3D" id="3.40.50.300">
    <property type="entry name" value="P-loop containing nucleotide triphosphate hydrolases"/>
    <property type="match status" value="1"/>
</dbReference>
<dbReference type="InterPro" id="IPR008921">
    <property type="entry name" value="DNA_pol3_clamp-load_cplx_C"/>
</dbReference>